<dbReference type="AlphaFoldDB" id="A0A2A2JJH8"/>
<dbReference type="PROSITE" id="PS50181">
    <property type="entry name" value="FBOX"/>
    <property type="match status" value="1"/>
</dbReference>
<dbReference type="Pfam" id="PF00646">
    <property type="entry name" value="F-box"/>
    <property type="match status" value="1"/>
</dbReference>
<proteinExistence type="predicted"/>
<keyword evidence="3" id="KW-1185">Reference proteome</keyword>
<organism evidence="2 3">
    <name type="scientific">Diploscapter pachys</name>
    <dbReference type="NCBI Taxonomy" id="2018661"/>
    <lineage>
        <taxon>Eukaryota</taxon>
        <taxon>Metazoa</taxon>
        <taxon>Ecdysozoa</taxon>
        <taxon>Nematoda</taxon>
        <taxon>Chromadorea</taxon>
        <taxon>Rhabditida</taxon>
        <taxon>Rhabditina</taxon>
        <taxon>Rhabditomorpha</taxon>
        <taxon>Rhabditoidea</taxon>
        <taxon>Rhabditidae</taxon>
        <taxon>Diploscapter</taxon>
    </lineage>
</organism>
<accession>A0A2A2JJH8</accession>
<feature type="domain" description="F-box" evidence="1">
    <location>
        <begin position="1"/>
        <end position="42"/>
    </location>
</feature>
<protein>
    <recommendedName>
        <fullName evidence="1">F-box domain-containing protein</fullName>
    </recommendedName>
</protein>
<name>A0A2A2JJH8_9BILA</name>
<evidence type="ECO:0000313" key="2">
    <source>
        <dbReference type="EMBL" id="PAV61761.1"/>
    </source>
</evidence>
<dbReference type="InterPro" id="IPR001810">
    <property type="entry name" value="F-box_dom"/>
</dbReference>
<dbReference type="Proteomes" id="UP000218231">
    <property type="component" value="Unassembled WGS sequence"/>
</dbReference>
<comment type="caution">
    <text evidence="2">The sequence shown here is derived from an EMBL/GenBank/DDBJ whole genome shotgun (WGS) entry which is preliminary data.</text>
</comment>
<reference evidence="2 3" key="1">
    <citation type="journal article" date="2017" name="Curr. Biol.">
        <title>Genome architecture and evolution of a unichromosomal asexual nematode.</title>
        <authorList>
            <person name="Fradin H."/>
            <person name="Zegar C."/>
            <person name="Gutwein M."/>
            <person name="Lucas J."/>
            <person name="Kovtun M."/>
            <person name="Corcoran D."/>
            <person name="Baugh L.R."/>
            <person name="Kiontke K."/>
            <person name="Gunsalus K."/>
            <person name="Fitch D.H."/>
            <person name="Piano F."/>
        </authorList>
    </citation>
    <scope>NUCLEOTIDE SEQUENCE [LARGE SCALE GENOMIC DNA]</scope>
    <source>
        <strain evidence="2">PF1309</strain>
    </source>
</reference>
<evidence type="ECO:0000313" key="3">
    <source>
        <dbReference type="Proteomes" id="UP000218231"/>
    </source>
</evidence>
<gene>
    <name evidence="2" type="ORF">WR25_21361</name>
</gene>
<evidence type="ECO:0000259" key="1">
    <source>
        <dbReference type="PROSITE" id="PS50181"/>
    </source>
</evidence>
<sequence>MPSELLLKIYETTEPEDVQSARLISRKLYSFVKLHSNYLPRLPRDVTFEGSNESLVFTCGRIRLNLSNLDDVREAMENYCSTIEVAHLKIKHIPETGFGGILTVIVEQLRRFRQFAISALSLKNVHFAVEEIDCLTRFLPAIVKTCKDVSVEHSNFTVDDLRIFVNLQIEMSHFRLLDSAKDEATDKLNGDLLQIVGRQFNEIDRNRSFGAEIDHVSPESVCDFLKSWLRASNPFFFNLSVFNCDMVWMTRFMECCFQADLQHQYFEFASKTHPSAHVKVCFSEVNNFIE</sequence>
<dbReference type="EMBL" id="LIAE01010399">
    <property type="protein sequence ID" value="PAV61761.1"/>
    <property type="molecule type" value="Genomic_DNA"/>
</dbReference>